<evidence type="ECO:0000313" key="2">
    <source>
        <dbReference type="EMBL" id="CAA9324331.1"/>
    </source>
</evidence>
<sequence length="312" mass="34290">GPSPFAWQSQQRLRRRDVARGRRPGGLAALGKLGSPPRRRWDGALAVDGRGQAEPQRQAPGLELHRGHVQRPGPPTHRQGREQGLLARWPEADAPLAQPAAQVRRRCRRLPGAAARAAQGLQQGHRQAVVGVPRCEVRPLRHAQLHRLEQPALVARPEGLSQDSLPPGRARADAGREARGQPHRAARLLRELPQSCRHLRQRPEVAQQGAEDADPAGTAHPREGGSPRDHRRHERAGPVLLRDDVARAHEGGERRWAHPTGHLRPSEALGHRLDLRVQAHRFLAVLQEAAPRDGTHQRPPLPGDRGPAQAAV</sequence>
<feature type="compositionally biased region" description="Basic residues" evidence="1">
    <location>
        <begin position="12"/>
        <end position="23"/>
    </location>
</feature>
<name>A0A6J4L6N0_9ACTN</name>
<proteinExistence type="predicted"/>
<feature type="region of interest" description="Disordered" evidence="1">
    <location>
        <begin position="287"/>
        <end position="312"/>
    </location>
</feature>
<feature type="region of interest" description="Disordered" evidence="1">
    <location>
        <begin position="1"/>
        <end position="85"/>
    </location>
</feature>
<feature type="region of interest" description="Disordered" evidence="1">
    <location>
        <begin position="202"/>
        <end position="239"/>
    </location>
</feature>
<organism evidence="2">
    <name type="scientific">uncultured Nocardioidaceae bacterium</name>
    <dbReference type="NCBI Taxonomy" id="253824"/>
    <lineage>
        <taxon>Bacteria</taxon>
        <taxon>Bacillati</taxon>
        <taxon>Actinomycetota</taxon>
        <taxon>Actinomycetes</taxon>
        <taxon>Propionibacteriales</taxon>
        <taxon>Nocardioidaceae</taxon>
        <taxon>environmental samples</taxon>
    </lineage>
</organism>
<protein>
    <submittedName>
        <fullName evidence="2">Uncharacterized protein</fullName>
    </submittedName>
</protein>
<feature type="region of interest" description="Disordered" evidence="1">
    <location>
        <begin position="155"/>
        <end position="183"/>
    </location>
</feature>
<evidence type="ECO:0000256" key="1">
    <source>
        <dbReference type="SAM" id="MobiDB-lite"/>
    </source>
</evidence>
<feature type="compositionally biased region" description="Polar residues" evidence="1">
    <location>
        <begin position="1"/>
        <end position="11"/>
    </location>
</feature>
<accession>A0A6J4L6N0</accession>
<gene>
    <name evidence="2" type="ORF">AVDCRST_MAG34-252</name>
</gene>
<feature type="compositionally biased region" description="Low complexity" evidence="1">
    <location>
        <begin position="25"/>
        <end position="36"/>
    </location>
</feature>
<dbReference type="AlphaFoldDB" id="A0A6J4L6N0"/>
<feature type="non-terminal residue" evidence="2">
    <location>
        <position position="1"/>
    </location>
</feature>
<reference evidence="2" key="1">
    <citation type="submission" date="2020-02" db="EMBL/GenBank/DDBJ databases">
        <authorList>
            <person name="Meier V. D."/>
        </authorList>
    </citation>
    <scope>NUCLEOTIDE SEQUENCE</scope>
    <source>
        <strain evidence="2">AVDCRST_MAG34</strain>
    </source>
</reference>
<feature type="non-terminal residue" evidence="2">
    <location>
        <position position="312"/>
    </location>
</feature>
<dbReference type="EMBL" id="CADCUI010000002">
    <property type="protein sequence ID" value="CAA9324331.1"/>
    <property type="molecule type" value="Genomic_DNA"/>
</dbReference>
<feature type="compositionally biased region" description="Basic and acidic residues" evidence="1">
    <location>
        <begin position="170"/>
        <end position="180"/>
    </location>
</feature>